<evidence type="ECO:0000313" key="1">
    <source>
        <dbReference type="EMBL" id="APV34840.1"/>
    </source>
</evidence>
<reference evidence="1 2" key="1">
    <citation type="submission" date="2016-08" db="EMBL/GenBank/DDBJ databases">
        <title>Complete genome sequence of Acinetobacter baylyi strain GFJ2.</title>
        <authorList>
            <person name="Tabata M."/>
            <person name="Kuboki S."/>
            <person name="Gibu N."/>
            <person name="Kinouchi Y."/>
            <person name="Vangnai A."/>
            <person name="Kasai D."/>
            <person name="Fukuda M."/>
        </authorList>
    </citation>
    <scope>NUCLEOTIDE SEQUENCE [LARGE SCALE GENOMIC DNA]</scope>
    <source>
        <strain evidence="1 2">GFJ2</strain>
    </source>
</reference>
<accession>A0A1P8EF64</accession>
<sequence length="64" mass="7119">MLFKYQAPAGYKATSIEIGGQTFEVSNGLITTDIDIIHMLKPLGFERFIEQSETKKPTTKAIAE</sequence>
<evidence type="ECO:0000313" key="2">
    <source>
        <dbReference type="Proteomes" id="UP000185674"/>
    </source>
</evidence>
<dbReference type="KEGG" id="asol:BEN76_01905"/>
<dbReference type="RefSeq" id="WP_076032088.1">
    <property type="nucleotide sequence ID" value="NZ_CP016896.1"/>
</dbReference>
<dbReference type="Proteomes" id="UP000185674">
    <property type="component" value="Chromosome"/>
</dbReference>
<proteinExistence type="predicted"/>
<dbReference type="STRING" id="487316.BEN76_01905"/>
<gene>
    <name evidence="1" type="ORF">BEN76_01905</name>
</gene>
<dbReference type="EMBL" id="CP016896">
    <property type="protein sequence ID" value="APV34840.1"/>
    <property type="molecule type" value="Genomic_DNA"/>
</dbReference>
<protein>
    <submittedName>
        <fullName evidence="1">Uncharacterized protein</fullName>
    </submittedName>
</protein>
<name>A0A1P8EF64_9GAMM</name>
<organism evidence="1 2">
    <name type="scientific">Acinetobacter soli</name>
    <dbReference type="NCBI Taxonomy" id="487316"/>
    <lineage>
        <taxon>Bacteria</taxon>
        <taxon>Pseudomonadati</taxon>
        <taxon>Pseudomonadota</taxon>
        <taxon>Gammaproteobacteria</taxon>
        <taxon>Moraxellales</taxon>
        <taxon>Moraxellaceae</taxon>
        <taxon>Acinetobacter</taxon>
    </lineage>
</organism>
<dbReference type="eggNOG" id="ENOG5031S2F">
    <property type="taxonomic scope" value="Bacteria"/>
</dbReference>
<dbReference type="AlphaFoldDB" id="A0A1P8EF64"/>